<accession>A0ABY8V780</accession>
<organism evidence="3 4">
    <name type="scientific">Empedobacter falsenii</name>
    <dbReference type="NCBI Taxonomy" id="343874"/>
    <lineage>
        <taxon>Bacteria</taxon>
        <taxon>Pseudomonadati</taxon>
        <taxon>Bacteroidota</taxon>
        <taxon>Flavobacteriia</taxon>
        <taxon>Flavobacteriales</taxon>
        <taxon>Weeksellaceae</taxon>
        <taxon>Empedobacter</taxon>
    </lineage>
</organism>
<keyword evidence="1 2" id="KW-0732">Signal</keyword>
<feature type="chain" id="PRO_5046134019" evidence="2">
    <location>
        <begin position="20"/>
        <end position="691"/>
    </location>
</feature>
<evidence type="ECO:0000256" key="2">
    <source>
        <dbReference type="SAM" id="SignalP"/>
    </source>
</evidence>
<name>A0ABY8V780_9FLAO</name>
<sequence length="691" mass="77562">MKKNLLALVALGAMYSVSAQDTYIKDAVIVKVNPSTLFYNGGNVNVKTDAISGTTEKIINEGNIQIQGGFANENTIGKNFVNKYIDSDSYGQLIIKDGTNVSGKIAIERSIPDLNNDEYVISLPFKGVTAKEVINSITGGDFFKGNCLINTNCNNRYLQSLFFWDVRESEYDAIDNDFTIDPKYRYLLNLRNGTAVDQVLSGKSAPIMFAGFPNNDKVTHNLKSGLKGGTFAHANQAWKEWKTKINNYNETYNSYLGNQTGSQYDNSLIFGKNQHRLSNPFTSNLDLSDVSKTNSWIKFIGITGSTPTEVYQNAIRFRVTKIANDFTIKWNGQVGNTTSVNSPVSAYLSHNPNSTPNYFWTGNPKALLVKPYESFYIDYYAINSSGNNNSRIVEAEVKLNDTHKTFDYDFSNRPDNGSGFPVGTFNRNAQAADNLQSLLNDESLKQKGLVTDFDFTQVEIFLSKNNKFEGSAAYLLNANFMKSGSSTAANTITNPIFLYEENEDGEVINTAQTLSNSFNSIDYIGKPLRLGFYNLVNGEQYSINLNLYEYSILNKVDKLNLGKYYIVDKETNKVQEINADTQIDFVANDKVNDRFEFYWNELPKTLSTDDLNTKNVTYLYDNNDYQYVRFEKTNTTADIAIFDLTGRQISYKTNISTSSDHKLDLPNVAGVFVVKIVYKDGKVVTKKTINN</sequence>
<evidence type="ECO:0000313" key="4">
    <source>
        <dbReference type="Proteomes" id="UP001223501"/>
    </source>
</evidence>
<feature type="signal peptide" evidence="2">
    <location>
        <begin position="1"/>
        <end position="19"/>
    </location>
</feature>
<gene>
    <name evidence="3" type="ORF">OBA43_12285</name>
</gene>
<evidence type="ECO:0000313" key="3">
    <source>
        <dbReference type="EMBL" id="WIH97012.1"/>
    </source>
</evidence>
<keyword evidence="4" id="KW-1185">Reference proteome</keyword>
<dbReference type="RefSeq" id="WP_284583330.1">
    <property type="nucleotide sequence ID" value="NZ_CP106831.1"/>
</dbReference>
<reference evidence="3 4" key="1">
    <citation type="submission" date="2022-09" db="EMBL/GenBank/DDBJ databases">
        <title>Whole genome sequencing analysis of tet(X)-positive Empedobacter falsenii YWS9-3.</title>
        <authorList>
            <person name="Chen C."/>
            <person name="Lv Y.-L."/>
        </authorList>
    </citation>
    <scope>NUCLEOTIDE SEQUENCE [LARGE SCALE GENOMIC DNA]</scope>
    <source>
        <strain evidence="3 4">YWS9-3_T</strain>
    </source>
</reference>
<evidence type="ECO:0000256" key="1">
    <source>
        <dbReference type="ARBA" id="ARBA00022729"/>
    </source>
</evidence>
<dbReference type="InterPro" id="IPR026444">
    <property type="entry name" value="Secre_tail"/>
</dbReference>
<dbReference type="NCBIfam" id="TIGR04183">
    <property type="entry name" value="Por_Secre_tail"/>
    <property type="match status" value="1"/>
</dbReference>
<dbReference type="EMBL" id="CP106831">
    <property type="protein sequence ID" value="WIH97012.1"/>
    <property type="molecule type" value="Genomic_DNA"/>
</dbReference>
<dbReference type="Proteomes" id="UP001223501">
    <property type="component" value="Chromosome"/>
</dbReference>
<protein>
    <submittedName>
        <fullName evidence="3">T9SS type A sorting domain-containing protein</fullName>
    </submittedName>
</protein>
<proteinExistence type="predicted"/>